<organism evidence="1 2">
    <name type="scientific">Amycolatopsis silviterrae</name>
    <dbReference type="NCBI Taxonomy" id="1656914"/>
    <lineage>
        <taxon>Bacteria</taxon>
        <taxon>Bacillati</taxon>
        <taxon>Actinomycetota</taxon>
        <taxon>Actinomycetes</taxon>
        <taxon>Pseudonocardiales</taxon>
        <taxon>Pseudonocardiaceae</taxon>
        <taxon>Amycolatopsis</taxon>
    </lineage>
</organism>
<dbReference type="Proteomes" id="UP001597483">
    <property type="component" value="Unassembled WGS sequence"/>
</dbReference>
<dbReference type="EMBL" id="JBHUKS010000004">
    <property type="protein sequence ID" value="MFD2467112.1"/>
    <property type="molecule type" value="Genomic_DNA"/>
</dbReference>
<gene>
    <name evidence="1" type="ORF">ACFSVL_06905</name>
</gene>
<comment type="caution">
    <text evidence="1">The sequence shown here is derived from an EMBL/GenBank/DDBJ whole genome shotgun (WGS) entry which is preliminary data.</text>
</comment>
<evidence type="ECO:0000313" key="1">
    <source>
        <dbReference type="EMBL" id="MFD2467112.1"/>
    </source>
</evidence>
<reference evidence="2" key="1">
    <citation type="journal article" date="2019" name="Int. J. Syst. Evol. Microbiol.">
        <title>The Global Catalogue of Microorganisms (GCM) 10K type strain sequencing project: providing services to taxonomists for standard genome sequencing and annotation.</title>
        <authorList>
            <consortium name="The Broad Institute Genomics Platform"/>
            <consortium name="The Broad Institute Genome Sequencing Center for Infectious Disease"/>
            <person name="Wu L."/>
            <person name="Ma J."/>
        </authorList>
    </citation>
    <scope>NUCLEOTIDE SEQUENCE [LARGE SCALE GENOMIC DNA]</scope>
    <source>
        <strain evidence="2">CGMCC 4.7641</strain>
    </source>
</reference>
<dbReference type="RefSeq" id="WP_378301486.1">
    <property type="nucleotide sequence ID" value="NZ_JBHUKS010000004.1"/>
</dbReference>
<protein>
    <submittedName>
        <fullName evidence="1">Uncharacterized protein</fullName>
    </submittedName>
</protein>
<accession>A0ABW5H1J2</accession>
<keyword evidence="2" id="KW-1185">Reference proteome</keyword>
<name>A0ABW5H1J2_9PSEU</name>
<sequence length="96" mass="10568">MIQYRLKFPEYFDGYEVETEAKGYLVDVVVSTGKATFTLTIYDPARLAQEIADELSSGGYFSLSNVLVVPAVTKAEILRAVDSLARTEFSGLNPIP</sequence>
<proteinExistence type="predicted"/>
<evidence type="ECO:0000313" key="2">
    <source>
        <dbReference type="Proteomes" id="UP001597483"/>
    </source>
</evidence>